<dbReference type="InterPro" id="IPR020084">
    <property type="entry name" value="NUDIX_hydrolase_CS"/>
</dbReference>
<comment type="similarity">
    <text evidence="3">Belongs to the Nudix hydrolase family.</text>
</comment>
<dbReference type="PANTHER" id="PTHR43736">
    <property type="entry name" value="ADP-RIBOSE PYROPHOSPHATASE"/>
    <property type="match status" value="1"/>
</dbReference>
<evidence type="ECO:0000256" key="3">
    <source>
        <dbReference type="RuleBase" id="RU003476"/>
    </source>
</evidence>
<dbReference type="GO" id="GO:0016787">
    <property type="term" value="F:hydrolase activity"/>
    <property type="evidence" value="ECO:0007669"/>
    <property type="project" value="UniProtKB-KW"/>
</dbReference>
<evidence type="ECO:0000256" key="1">
    <source>
        <dbReference type="ARBA" id="ARBA00001946"/>
    </source>
</evidence>
<dbReference type="Gene3D" id="3.90.79.10">
    <property type="entry name" value="Nucleoside Triphosphate Pyrophosphohydrolase"/>
    <property type="match status" value="1"/>
</dbReference>
<dbReference type="SUPFAM" id="SSF55811">
    <property type="entry name" value="Nudix"/>
    <property type="match status" value="1"/>
</dbReference>
<evidence type="ECO:0000313" key="6">
    <source>
        <dbReference type="Proteomes" id="UP000027463"/>
    </source>
</evidence>
<sequence>MMSDIDDKRDYLARPIIGVGAVIWNDENVLLIKRGKAPSKGSWSIPGGAQELGETLRDAVRREVLEEAGIIVSTPVLIDTVDLITPDGNGQVQYHYTLIDFVAEAQETDLKTGGDAADARWVPFVQLDDYRLWDKTKDIITRSRALRR</sequence>
<evidence type="ECO:0000256" key="2">
    <source>
        <dbReference type="ARBA" id="ARBA00022801"/>
    </source>
</evidence>
<gene>
    <name evidence="5" type="ORF">SMB34_09940</name>
</gene>
<protein>
    <submittedName>
        <fullName evidence="5">NUDIX hydrolase</fullName>
    </submittedName>
</protein>
<organism evidence="5 6">
    <name type="scientific">Thalassospira permensis NBRC 106175</name>
    <dbReference type="NCBI Taxonomy" id="1353532"/>
    <lineage>
        <taxon>Bacteria</taxon>
        <taxon>Pseudomonadati</taxon>
        <taxon>Pseudomonadota</taxon>
        <taxon>Alphaproteobacteria</taxon>
        <taxon>Rhodospirillales</taxon>
        <taxon>Thalassospiraceae</taxon>
        <taxon>Thalassospira</taxon>
    </lineage>
</organism>
<dbReference type="PRINTS" id="PR00502">
    <property type="entry name" value="NUDIXFAMILY"/>
</dbReference>
<dbReference type="InterPro" id="IPR000086">
    <property type="entry name" value="NUDIX_hydrolase_dom"/>
</dbReference>
<feature type="domain" description="Nudix hydrolase" evidence="4">
    <location>
        <begin position="14"/>
        <end position="146"/>
    </location>
</feature>
<dbReference type="Pfam" id="PF00293">
    <property type="entry name" value="NUDIX"/>
    <property type="match status" value="1"/>
</dbReference>
<dbReference type="RefSeq" id="WP_007089588.1">
    <property type="nucleotide sequence ID" value="NZ_AUNC01000071.1"/>
</dbReference>
<dbReference type="InterPro" id="IPR015797">
    <property type="entry name" value="NUDIX_hydrolase-like_dom_sf"/>
</dbReference>
<dbReference type="Proteomes" id="UP000027463">
    <property type="component" value="Unassembled WGS sequence"/>
</dbReference>
<dbReference type="CDD" id="cd04673">
    <property type="entry name" value="NUDIX_ADPRase"/>
    <property type="match status" value="1"/>
</dbReference>
<dbReference type="EMBL" id="AUNC01000071">
    <property type="protein sequence ID" value="KEO50654.1"/>
    <property type="molecule type" value="Genomic_DNA"/>
</dbReference>
<evidence type="ECO:0000313" key="5">
    <source>
        <dbReference type="EMBL" id="KEO50654.1"/>
    </source>
</evidence>
<dbReference type="PROSITE" id="PS00893">
    <property type="entry name" value="NUDIX_BOX"/>
    <property type="match status" value="1"/>
</dbReference>
<dbReference type="PANTHER" id="PTHR43736:SF1">
    <property type="entry name" value="DIHYDRONEOPTERIN TRIPHOSPHATE DIPHOSPHATASE"/>
    <property type="match status" value="1"/>
</dbReference>
<dbReference type="PROSITE" id="PS51462">
    <property type="entry name" value="NUDIX"/>
    <property type="match status" value="1"/>
</dbReference>
<keyword evidence="2 3" id="KW-0378">Hydrolase</keyword>
<dbReference type="GeneID" id="31927616"/>
<proteinExistence type="inferred from homology"/>
<reference evidence="5 6" key="1">
    <citation type="submission" date="2013-07" db="EMBL/GenBank/DDBJ databases">
        <title>Thalassospira permensis NBRC 106175 Genome Sequencing.</title>
        <authorList>
            <person name="Lai Q."/>
            <person name="Shao Z."/>
        </authorList>
    </citation>
    <scope>NUCLEOTIDE SEQUENCE [LARGE SCALE GENOMIC DNA]</scope>
    <source>
        <strain evidence="5 6">NBRC 106175</strain>
    </source>
</reference>
<comment type="caution">
    <text evidence="5">The sequence shown here is derived from an EMBL/GenBank/DDBJ whole genome shotgun (WGS) entry which is preliminary data.</text>
</comment>
<accession>A0ABR4TJ71</accession>
<comment type="cofactor">
    <cofactor evidence="1">
        <name>Mg(2+)</name>
        <dbReference type="ChEBI" id="CHEBI:18420"/>
    </cofactor>
</comment>
<keyword evidence="6" id="KW-1185">Reference proteome</keyword>
<name>A0ABR4TJ71_9PROT</name>
<dbReference type="InterPro" id="IPR020476">
    <property type="entry name" value="Nudix_hydrolase"/>
</dbReference>
<evidence type="ECO:0000259" key="4">
    <source>
        <dbReference type="PROSITE" id="PS51462"/>
    </source>
</evidence>